<accession>A0AAV7R3C2</accession>
<dbReference type="Proteomes" id="UP001066276">
    <property type="component" value="Chromosome 5"/>
</dbReference>
<proteinExistence type="predicted"/>
<feature type="compositionally biased region" description="Low complexity" evidence="1">
    <location>
        <begin position="1"/>
        <end position="11"/>
    </location>
</feature>
<protein>
    <submittedName>
        <fullName evidence="2">Uncharacterized protein</fullName>
    </submittedName>
</protein>
<comment type="caution">
    <text evidence="2">The sequence shown here is derived from an EMBL/GenBank/DDBJ whole genome shotgun (WGS) entry which is preliminary data.</text>
</comment>
<gene>
    <name evidence="2" type="ORF">NDU88_000142</name>
</gene>
<feature type="compositionally biased region" description="Pro residues" evidence="1">
    <location>
        <begin position="53"/>
        <end position="73"/>
    </location>
</feature>
<sequence>MRPVSSGSQGQRQHRGRRCGRLTAESGGRSGANPDLSVCCEPRAVRRSLREPGLPPPPPRLGPRPAAEPPLLLPGPGSACSQETRRSRTPRCVLHPAHVGCFSESLMTEEIATHLHCKMTIH</sequence>
<feature type="region of interest" description="Disordered" evidence="1">
    <location>
        <begin position="1"/>
        <end position="88"/>
    </location>
</feature>
<evidence type="ECO:0000313" key="2">
    <source>
        <dbReference type="EMBL" id="KAJ1147261.1"/>
    </source>
</evidence>
<dbReference type="EMBL" id="JANPWB010000009">
    <property type="protein sequence ID" value="KAJ1147261.1"/>
    <property type="molecule type" value="Genomic_DNA"/>
</dbReference>
<keyword evidence="3" id="KW-1185">Reference proteome</keyword>
<reference evidence="2" key="1">
    <citation type="journal article" date="2022" name="bioRxiv">
        <title>Sequencing and chromosome-scale assembly of the giantPleurodeles waltlgenome.</title>
        <authorList>
            <person name="Brown T."/>
            <person name="Elewa A."/>
            <person name="Iarovenko S."/>
            <person name="Subramanian E."/>
            <person name="Araus A.J."/>
            <person name="Petzold A."/>
            <person name="Susuki M."/>
            <person name="Suzuki K.-i.T."/>
            <person name="Hayashi T."/>
            <person name="Toyoda A."/>
            <person name="Oliveira C."/>
            <person name="Osipova E."/>
            <person name="Leigh N.D."/>
            <person name="Simon A."/>
            <person name="Yun M.H."/>
        </authorList>
    </citation>
    <scope>NUCLEOTIDE SEQUENCE</scope>
    <source>
        <strain evidence="2">20211129_DDA</strain>
        <tissue evidence="2">Liver</tissue>
    </source>
</reference>
<evidence type="ECO:0000313" key="3">
    <source>
        <dbReference type="Proteomes" id="UP001066276"/>
    </source>
</evidence>
<dbReference type="AlphaFoldDB" id="A0AAV7R3C2"/>
<organism evidence="2 3">
    <name type="scientific">Pleurodeles waltl</name>
    <name type="common">Iberian ribbed newt</name>
    <dbReference type="NCBI Taxonomy" id="8319"/>
    <lineage>
        <taxon>Eukaryota</taxon>
        <taxon>Metazoa</taxon>
        <taxon>Chordata</taxon>
        <taxon>Craniata</taxon>
        <taxon>Vertebrata</taxon>
        <taxon>Euteleostomi</taxon>
        <taxon>Amphibia</taxon>
        <taxon>Batrachia</taxon>
        <taxon>Caudata</taxon>
        <taxon>Salamandroidea</taxon>
        <taxon>Salamandridae</taxon>
        <taxon>Pleurodelinae</taxon>
        <taxon>Pleurodeles</taxon>
    </lineage>
</organism>
<evidence type="ECO:0000256" key="1">
    <source>
        <dbReference type="SAM" id="MobiDB-lite"/>
    </source>
</evidence>
<name>A0AAV7R3C2_PLEWA</name>